<dbReference type="InterPro" id="IPR009282">
    <property type="entry name" value="DUF937"/>
</dbReference>
<reference evidence="1 2" key="1">
    <citation type="submission" date="2019-04" db="EMBL/GenBank/DDBJ databases">
        <title>Streptomyces oryziradicis sp. nov., a novel actinomycete isolated from rhizosphere soil of rice (Oryza sativa L.).</title>
        <authorList>
            <person name="Li C."/>
        </authorList>
    </citation>
    <scope>NUCLEOTIDE SEQUENCE [LARGE SCALE GENOMIC DNA]</scope>
    <source>
        <strain evidence="1 2">NEAU-C40</strain>
    </source>
</reference>
<evidence type="ECO:0000313" key="1">
    <source>
        <dbReference type="EMBL" id="TKA13370.1"/>
    </source>
</evidence>
<protein>
    <recommendedName>
        <fullName evidence="3">DUF937 domain-containing protein</fullName>
    </recommendedName>
</protein>
<name>A0A4U0ST76_9ACTN</name>
<gene>
    <name evidence="1" type="ORF">FCI23_01315</name>
</gene>
<dbReference type="OrthoDB" id="4335460at2"/>
<comment type="caution">
    <text evidence="1">The sequence shown here is derived from an EMBL/GenBank/DDBJ whole genome shotgun (WGS) entry which is preliminary data.</text>
</comment>
<accession>A0A4U0ST76</accession>
<dbReference type="Pfam" id="PF06078">
    <property type="entry name" value="DUF937"/>
    <property type="match status" value="2"/>
</dbReference>
<organism evidence="1 2">
    <name type="scientific">Actinacidiphila oryziradicis</name>
    <dbReference type="NCBI Taxonomy" id="2571141"/>
    <lineage>
        <taxon>Bacteria</taxon>
        <taxon>Bacillati</taxon>
        <taxon>Actinomycetota</taxon>
        <taxon>Actinomycetes</taxon>
        <taxon>Kitasatosporales</taxon>
        <taxon>Streptomycetaceae</taxon>
        <taxon>Actinacidiphila</taxon>
    </lineage>
</organism>
<keyword evidence="2" id="KW-1185">Reference proteome</keyword>
<proteinExistence type="predicted"/>
<sequence>MSDRPLKDEVLEQLGDDRLQEIAGLLGSDADDVRRFVGDSVASLTGVLTDESITPGGTAELCQAMEQATAGRSGDGPLIALLGKAAGPAALAVSEKSGLPVSALTGALDAIIPVVASVLADRART</sequence>
<dbReference type="RefSeq" id="WP_136721530.1">
    <property type="nucleotide sequence ID" value="NZ_SUMC01000001.1"/>
</dbReference>
<dbReference type="Proteomes" id="UP000305778">
    <property type="component" value="Unassembled WGS sequence"/>
</dbReference>
<evidence type="ECO:0000313" key="2">
    <source>
        <dbReference type="Proteomes" id="UP000305778"/>
    </source>
</evidence>
<dbReference type="AlphaFoldDB" id="A0A4U0ST76"/>
<evidence type="ECO:0008006" key="3">
    <source>
        <dbReference type="Google" id="ProtNLM"/>
    </source>
</evidence>
<dbReference type="EMBL" id="SUMC01000001">
    <property type="protein sequence ID" value="TKA13370.1"/>
    <property type="molecule type" value="Genomic_DNA"/>
</dbReference>